<evidence type="ECO:0000313" key="12">
    <source>
        <dbReference type="Proteomes" id="UP000436088"/>
    </source>
</evidence>
<dbReference type="GO" id="GO:0046872">
    <property type="term" value="F:metal ion binding"/>
    <property type="evidence" value="ECO:0007669"/>
    <property type="project" value="UniProtKB-KW"/>
</dbReference>
<dbReference type="EC" id="1.17.7.4" evidence="10"/>
<dbReference type="GO" id="GO:0050992">
    <property type="term" value="P:dimethylallyl diphosphate biosynthetic process"/>
    <property type="evidence" value="ECO:0007669"/>
    <property type="project" value="InterPro"/>
</dbReference>
<keyword evidence="5" id="KW-0408">Iron</keyword>
<comment type="similarity">
    <text evidence="9">Belongs to the IspH family.</text>
</comment>
<dbReference type="AlphaFoldDB" id="A0A6A3AX85"/>
<evidence type="ECO:0000256" key="7">
    <source>
        <dbReference type="ARBA" id="ARBA00046313"/>
    </source>
</evidence>
<accession>A0A6A3AX85</accession>
<evidence type="ECO:0000256" key="2">
    <source>
        <dbReference type="ARBA" id="ARBA00022485"/>
    </source>
</evidence>
<evidence type="ECO:0000256" key="3">
    <source>
        <dbReference type="ARBA" id="ARBA00022723"/>
    </source>
</evidence>
<organism evidence="11 12">
    <name type="scientific">Hibiscus syriacus</name>
    <name type="common">Rose of Sharon</name>
    <dbReference type="NCBI Taxonomy" id="106335"/>
    <lineage>
        <taxon>Eukaryota</taxon>
        <taxon>Viridiplantae</taxon>
        <taxon>Streptophyta</taxon>
        <taxon>Embryophyta</taxon>
        <taxon>Tracheophyta</taxon>
        <taxon>Spermatophyta</taxon>
        <taxon>Magnoliopsida</taxon>
        <taxon>eudicotyledons</taxon>
        <taxon>Gunneridae</taxon>
        <taxon>Pentapetalae</taxon>
        <taxon>rosids</taxon>
        <taxon>malvids</taxon>
        <taxon>Malvales</taxon>
        <taxon>Malvaceae</taxon>
        <taxon>Malvoideae</taxon>
        <taxon>Hibiscus</taxon>
    </lineage>
</organism>
<dbReference type="GO" id="GO:0051539">
    <property type="term" value="F:4 iron, 4 sulfur cluster binding"/>
    <property type="evidence" value="ECO:0007669"/>
    <property type="project" value="UniProtKB-KW"/>
</dbReference>
<dbReference type="Gene3D" id="3.40.1010.20">
    <property type="entry name" value="4-hydroxy-3-methylbut-2-enyl diphosphate reductase, catalytic domain"/>
    <property type="match status" value="2"/>
</dbReference>
<proteinExistence type="inferred from homology"/>
<evidence type="ECO:0000256" key="4">
    <source>
        <dbReference type="ARBA" id="ARBA00023002"/>
    </source>
</evidence>
<dbReference type="EMBL" id="VEPZ02000942">
    <property type="protein sequence ID" value="KAE8708408.1"/>
    <property type="molecule type" value="Genomic_DNA"/>
</dbReference>
<evidence type="ECO:0000256" key="10">
    <source>
        <dbReference type="ARBA" id="ARBA00047177"/>
    </source>
</evidence>
<keyword evidence="3" id="KW-0479">Metal-binding</keyword>
<comment type="pathway">
    <text evidence="8">Isoprenoid biosynthesis; dimethylallyl diphosphate biosynthesis; dimethylallyl diphosphate from (2E)-4-hydroxy-3-methylbutenyl diphosphate: step 1/1.</text>
</comment>
<evidence type="ECO:0000256" key="6">
    <source>
        <dbReference type="ARBA" id="ARBA00023014"/>
    </source>
</evidence>
<dbReference type="GO" id="GO:0019288">
    <property type="term" value="P:isopentenyl diphosphate biosynthetic process, methylerythritol 4-phosphate pathway"/>
    <property type="evidence" value="ECO:0007669"/>
    <property type="project" value="InterPro"/>
</dbReference>
<evidence type="ECO:0000256" key="1">
    <source>
        <dbReference type="ARBA" id="ARBA00001966"/>
    </source>
</evidence>
<protein>
    <recommendedName>
        <fullName evidence="10">4-hydroxy-3-methylbut-2-enyl diphosphate reductase</fullName>
        <ecNumber evidence="10">1.17.7.4</ecNumber>
    </recommendedName>
</protein>
<name>A0A6A3AX85_HIBSY</name>
<dbReference type="Pfam" id="PF02401">
    <property type="entry name" value="LYTB"/>
    <property type="match status" value="1"/>
</dbReference>
<comment type="cofactor">
    <cofactor evidence="1">
        <name>[4Fe-4S] cluster</name>
        <dbReference type="ChEBI" id="CHEBI:49883"/>
    </cofactor>
</comment>
<dbReference type="PANTHER" id="PTHR31619:SF5">
    <property type="entry name" value="4-HYDROXY-3-METHYLBUT-2-ENYL DIPHOSPHATE REDUCTASE, CHLOROPLASTIC"/>
    <property type="match status" value="1"/>
</dbReference>
<evidence type="ECO:0000256" key="9">
    <source>
        <dbReference type="ARBA" id="ARBA00046335"/>
    </source>
</evidence>
<evidence type="ECO:0000256" key="8">
    <source>
        <dbReference type="ARBA" id="ARBA00046314"/>
    </source>
</evidence>
<evidence type="ECO:0000256" key="5">
    <source>
        <dbReference type="ARBA" id="ARBA00023004"/>
    </source>
</evidence>
<sequence length="98" mass="10713">MVQKYGVGNIDDHFISFNTICDATQERQDAMYKLVKEDVDLMLVHGELVETENWLPEGHITIGVTSGASTPDKDVEDALIKVFDIKTGGSLASSSVNI</sequence>
<dbReference type="InterPro" id="IPR003451">
    <property type="entry name" value="LytB/IspH"/>
</dbReference>
<keyword evidence="6" id="KW-0411">Iron-sulfur</keyword>
<dbReference type="Proteomes" id="UP000436088">
    <property type="component" value="Unassembled WGS sequence"/>
</dbReference>
<dbReference type="GO" id="GO:0051745">
    <property type="term" value="F:4-hydroxy-3-methylbut-2-enyl diphosphate reductase activity"/>
    <property type="evidence" value="ECO:0007669"/>
    <property type="project" value="UniProtKB-EC"/>
</dbReference>
<keyword evidence="2" id="KW-0004">4Fe-4S</keyword>
<evidence type="ECO:0000313" key="11">
    <source>
        <dbReference type="EMBL" id="KAE8708408.1"/>
    </source>
</evidence>
<gene>
    <name evidence="11" type="ORF">F3Y22_tig00110342pilonHSYRG00064</name>
</gene>
<comment type="pathway">
    <text evidence="7">Isoprenoid biosynthesis; isopentenyl diphosphate biosynthesis via DXP pathway; isopentenyl diphosphate from 1-deoxy-D-xylulose 5-phosphate: step 6/6.</text>
</comment>
<reference evidence="11" key="1">
    <citation type="submission" date="2019-09" db="EMBL/GenBank/DDBJ databases">
        <title>Draft genome information of white flower Hibiscus syriacus.</title>
        <authorList>
            <person name="Kim Y.-M."/>
        </authorList>
    </citation>
    <scope>NUCLEOTIDE SEQUENCE [LARGE SCALE GENOMIC DNA]</scope>
    <source>
        <strain evidence="11">YM2019G1</strain>
    </source>
</reference>
<keyword evidence="4" id="KW-0560">Oxidoreductase</keyword>
<comment type="caution">
    <text evidence="11">The sequence shown here is derived from an EMBL/GenBank/DDBJ whole genome shotgun (WGS) entry which is preliminary data.</text>
</comment>
<keyword evidence="12" id="KW-1185">Reference proteome</keyword>
<dbReference type="PANTHER" id="PTHR31619">
    <property type="entry name" value="4-HYDROXY-3-METHYLBUT-2-ENYL DIPHOSPHATE REDUCTASE, CHLOROPLASTIC"/>
    <property type="match status" value="1"/>
</dbReference>